<protein>
    <submittedName>
        <fullName evidence="1">Uncharacterized protein</fullName>
    </submittedName>
</protein>
<comment type="caution">
    <text evidence="1">The sequence shown here is derived from an EMBL/GenBank/DDBJ whole genome shotgun (WGS) entry which is preliminary data.</text>
</comment>
<keyword evidence="2" id="KW-1185">Reference proteome</keyword>
<proteinExistence type="predicted"/>
<evidence type="ECO:0000313" key="2">
    <source>
        <dbReference type="Proteomes" id="UP000762676"/>
    </source>
</evidence>
<dbReference type="Proteomes" id="UP000762676">
    <property type="component" value="Unassembled WGS sequence"/>
</dbReference>
<evidence type="ECO:0000313" key="1">
    <source>
        <dbReference type="EMBL" id="GFS14794.1"/>
    </source>
</evidence>
<accession>A0AAV4IWG0</accession>
<organism evidence="1 2">
    <name type="scientific">Elysia marginata</name>
    <dbReference type="NCBI Taxonomy" id="1093978"/>
    <lineage>
        <taxon>Eukaryota</taxon>
        <taxon>Metazoa</taxon>
        <taxon>Spiralia</taxon>
        <taxon>Lophotrochozoa</taxon>
        <taxon>Mollusca</taxon>
        <taxon>Gastropoda</taxon>
        <taxon>Heterobranchia</taxon>
        <taxon>Euthyneura</taxon>
        <taxon>Panpulmonata</taxon>
        <taxon>Sacoglossa</taxon>
        <taxon>Placobranchoidea</taxon>
        <taxon>Plakobranchidae</taxon>
        <taxon>Elysia</taxon>
    </lineage>
</organism>
<name>A0AAV4IWG0_9GAST</name>
<sequence length="134" mass="15618">MVFHRRRQSKDFIYFSQKADTLRQIQFILQSITVRFPVRRSNTNISQISSNSFLQYPFYRRRKVWINFFPMAVTKCVVVRNNRRHIDVARVVEVVTATTAASNKSVLLVDAIAFGNRNRRLVVQVVAVEVVVTT</sequence>
<dbReference type="EMBL" id="BMAT01006548">
    <property type="protein sequence ID" value="GFS14794.1"/>
    <property type="molecule type" value="Genomic_DNA"/>
</dbReference>
<dbReference type="AlphaFoldDB" id="A0AAV4IWG0"/>
<gene>
    <name evidence="1" type="ORF">ElyMa_003171100</name>
</gene>
<reference evidence="1 2" key="1">
    <citation type="journal article" date="2021" name="Elife">
        <title>Chloroplast acquisition without the gene transfer in kleptoplastic sea slugs, Plakobranchus ocellatus.</title>
        <authorList>
            <person name="Maeda T."/>
            <person name="Takahashi S."/>
            <person name="Yoshida T."/>
            <person name="Shimamura S."/>
            <person name="Takaki Y."/>
            <person name="Nagai Y."/>
            <person name="Toyoda A."/>
            <person name="Suzuki Y."/>
            <person name="Arimoto A."/>
            <person name="Ishii H."/>
            <person name="Satoh N."/>
            <person name="Nishiyama T."/>
            <person name="Hasebe M."/>
            <person name="Maruyama T."/>
            <person name="Minagawa J."/>
            <person name="Obokata J."/>
            <person name="Shigenobu S."/>
        </authorList>
    </citation>
    <scope>NUCLEOTIDE SEQUENCE [LARGE SCALE GENOMIC DNA]</scope>
</reference>